<reference evidence="1 2" key="1">
    <citation type="journal article" date="2022" name="Nat. Genet.">
        <title>Improved pea reference genome and pan-genome highlight genomic features and evolutionary characteristics.</title>
        <authorList>
            <person name="Yang T."/>
            <person name="Liu R."/>
            <person name="Luo Y."/>
            <person name="Hu S."/>
            <person name="Wang D."/>
            <person name="Wang C."/>
            <person name="Pandey M.K."/>
            <person name="Ge S."/>
            <person name="Xu Q."/>
            <person name="Li N."/>
            <person name="Li G."/>
            <person name="Huang Y."/>
            <person name="Saxena R.K."/>
            <person name="Ji Y."/>
            <person name="Li M."/>
            <person name="Yan X."/>
            <person name="He Y."/>
            <person name="Liu Y."/>
            <person name="Wang X."/>
            <person name="Xiang C."/>
            <person name="Varshney R.K."/>
            <person name="Ding H."/>
            <person name="Gao S."/>
            <person name="Zong X."/>
        </authorList>
    </citation>
    <scope>NUCLEOTIDE SEQUENCE [LARGE SCALE GENOMIC DNA]</scope>
    <source>
        <strain evidence="1 2">cv. Zhongwan 6</strain>
    </source>
</reference>
<keyword evidence="2" id="KW-1185">Reference proteome</keyword>
<accession>A0A9D5A7W1</accession>
<comment type="caution">
    <text evidence="1">The sequence shown here is derived from an EMBL/GenBank/DDBJ whole genome shotgun (WGS) entry which is preliminary data.</text>
</comment>
<dbReference type="Gramene" id="Psat06G0355500-T1">
    <property type="protein sequence ID" value="KAI5397778.1"/>
    <property type="gene ID" value="KIW84_063555"/>
</dbReference>
<evidence type="ECO:0000313" key="1">
    <source>
        <dbReference type="EMBL" id="KAI5397778.1"/>
    </source>
</evidence>
<evidence type="ECO:0000313" key="2">
    <source>
        <dbReference type="Proteomes" id="UP001058974"/>
    </source>
</evidence>
<dbReference type="Proteomes" id="UP001058974">
    <property type="component" value="Chromosome 6"/>
</dbReference>
<protein>
    <submittedName>
        <fullName evidence="1">Uncharacterized protein</fullName>
    </submittedName>
</protein>
<sequence>MSERKGNNGFNRFKEIWEFREFLGNINLVDMPFLGNKFTWLLGDGKSMSRIDREVGKCVKEINKVDASLTRCNVEDEDHLVMIRSKASSELWKKLSLKENLLIQKSRLKWLRGGDCNNKYLYAVVKMRNRRKFMVLSKIQMGNCRRSERGEIGWSDNLKEVDALLELYKVLKGKEDGVLWLNEEFYVFSVRSCYSSIVEDNSFVNTALVLEKACSLLWTTQVPMKIKVFG</sequence>
<organism evidence="1 2">
    <name type="scientific">Pisum sativum</name>
    <name type="common">Garden pea</name>
    <name type="synonym">Lathyrus oleraceus</name>
    <dbReference type="NCBI Taxonomy" id="3888"/>
    <lineage>
        <taxon>Eukaryota</taxon>
        <taxon>Viridiplantae</taxon>
        <taxon>Streptophyta</taxon>
        <taxon>Embryophyta</taxon>
        <taxon>Tracheophyta</taxon>
        <taxon>Spermatophyta</taxon>
        <taxon>Magnoliopsida</taxon>
        <taxon>eudicotyledons</taxon>
        <taxon>Gunneridae</taxon>
        <taxon>Pentapetalae</taxon>
        <taxon>rosids</taxon>
        <taxon>fabids</taxon>
        <taxon>Fabales</taxon>
        <taxon>Fabaceae</taxon>
        <taxon>Papilionoideae</taxon>
        <taxon>50 kb inversion clade</taxon>
        <taxon>NPAAA clade</taxon>
        <taxon>Hologalegina</taxon>
        <taxon>IRL clade</taxon>
        <taxon>Fabeae</taxon>
        <taxon>Lathyrus</taxon>
    </lineage>
</organism>
<name>A0A9D5A7W1_PEA</name>
<gene>
    <name evidence="1" type="ORF">KIW84_063555</name>
</gene>
<dbReference type="AlphaFoldDB" id="A0A9D5A7W1"/>
<dbReference type="EMBL" id="JAMSHJ010000006">
    <property type="protein sequence ID" value="KAI5397778.1"/>
    <property type="molecule type" value="Genomic_DNA"/>
</dbReference>
<proteinExistence type="predicted"/>